<keyword evidence="2" id="KW-1185">Reference proteome</keyword>
<organism evidence="1 2">
    <name type="scientific">Eragrostis curvula</name>
    <name type="common">weeping love grass</name>
    <dbReference type="NCBI Taxonomy" id="38414"/>
    <lineage>
        <taxon>Eukaryota</taxon>
        <taxon>Viridiplantae</taxon>
        <taxon>Streptophyta</taxon>
        <taxon>Embryophyta</taxon>
        <taxon>Tracheophyta</taxon>
        <taxon>Spermatophyta</taxon>
        <taxon>Magnoliopsida</taxon>
        <taxon>Liliopsida</taxon>
        <taxon>Poales</taxon>
        <taxon>Poaceae</taxon>
        <taxon>PACMAD clade</taxon>
        <taxon>Chloridoideae</taxon>
        <taxon>Eragrostideae</taxon>
        <taxon>Eragrostidinae</taxon>
        <taxon>Eragrostis</taxon>
    </lineage>
</organism>
<dbReference type="AlphaFoldDB" id="A0A5J9TT28"/>
<feature type="non-terminal residue" evidence="1">
    <location>
        <position position="1"/>
    </location>
</feature>
<gene>
    <name evidence="1" type="ORF">EJB05_37292</name>
</gene>
<proteinExistence type="predicted"/>
<dbReference type="EMBL" id="RWGY01000031">
    <property type="protein sequence ID" value="TVU13861.1"/>
    <property type="molecule type" value="Genomic_DNA"/>
</dbReference>
<evidence type="ECO:0000313" key="2">
    <source>
        <dbReference type="Proteomes" id="UP000324897"/>
    </source>
</evidence>
<dbReference type="Gramene" id="TVU13861">
    <property type="protein sequence ID" value="TVU13861"/>
    <property type="gene ID" value="EJB05_37292"/>
</dbReference>
<reference evidence="1 2" key="1">
    <citation type="journal article" date="2019" name="Sci. Rep.">
        <title>A high-quality genome of Eragrostis curvula grass provides insights into Poaceae evolution and supports new strategies to enhance forage quality.</title>
        <authorList>
            <person name="Carballo J."/>
            <person name="Santos B.A.C.M."/>
            <person name="Zappacosta D."/>
            <person name="Garbus I."/>
            <person name="Selva J.P."/>
            <person name="Gallo C.A."/>
            <person name="Diaz A."/>
            <person name="Albertini E."/>
            <person name="Caccamo M."/>
            <person name="Echenique V."/>
        </authorList>
    </citation>
    <scope>NUCLEOTIDE SEQUENCE [LARGE SCALE GENOMIC DNA]</scope>
    <source>
        <strain evidence="2">cv. Victoria</strain>
        <tissue evidence="1">Leaf</tissue>
    </source>
</reference>
<protein>
    <submittedName>
        <fullName evidence="1">Uncharacterized protein</fullName>
    </submittedName>
</protein>
<sequence length="145" mass="16338">MSALRQEPPILRLRRRRRQRRLHHAVLHQHHLLLLPVLHPHLLQHRPINRAAEDARGAAKLQLRSPVATTASLRAQVRIGAIGSAQTSPPTATKAVSSATLIGHRLRHDYCKCVARMKNQQLSFSPLRKAYLCNKSQAILVHVPI</sequence>
<accession>A0A5J9TT28</accession>
<name>A0A5J9TT28_9POAL</name>
<comment type="caution">
    <text evidence="1">The sequence shown here is derived from an EMBL/GenBank/DDBJ whole genome shotgun (WGS) entry which is preliminary data.</text>
</comment>
<evidence type="ECO:0000313" key="1">
    <source>
        <dbReference type="EMBL" id="TVU13861.1"/>
    </source>
</evidence>
<dbReference type="Proteomes" id="UP000324897">
    <property type="component" value="Unassembled WGS sequence"/>
</dbReference>